<dbReference type="Pfam" id="PF01475">
    <property type="entry name" value="FUR"/>
    <property type="match status" value="1"/>
</dbReference>
<dbReference type="Proteomes" id="UP000721920">
    <property type="component" value="Unassembled WGS sequence"/>
</dbReference>
<proteinExistence type="predicted"/>
<reference evidence="1" key="2">
    <citation type="submission" date="2021-09" db="EMBL/GenBank/DDBJ databases">
        <authorList>
            <person name="Gilroy R."/>
        </authorList>
    </citation>
    <scope>NUCLEOTIDE SEQUENCE</scope>
    <source>
        <strain evidence="1">CHK173-2145</strain>
    </source>
</reference>
<comment type="caution">
    <text evidence="1">The sequence shown here is derived from an EMBL/GenBank/DDBJ whole genome shotgun (WGS) entry which is preliminary data.</text>
</comment>
<feature type="non-terminal residue" evidence="1">
    <location>
        <position position="55"/>
    </location>
</feature>
<name>A0A921F0E1_9LACO</name>
<gene>
    <name evidence="1" type="ORF">K8U88_05940</name>
</gene>
<evidence type="ECO:0000313" key="1">
    <source>
        <dbReference type="EMBL" id="HJE87111.1"/>
    </source>
</evidence>
<dbReference type="InterPro" id="IPR036390">
    <property type="entry name" value="WH_DNA-bd_sf"/>
</dbReference>
<evidence type="ECO:0000313" key="2">
    <source>
        <dbReference type="Proteomes" id="UP000721920"/>
    </source>
</evidence>
<dbReference type="GO" id="GO:0003700">
    <property type="term" value="F:DNA-binding transcription factor activity"/>
    <property type="evidence" value="ECO:0007669"/>
    <property type="project" value="InterPro"/>
</dbReference>
<organism evidence="1 2">
    <name type="scientific">Levilactobacillus hammesii</name>
    <dbReference type="NCBI Taxonomy" id="267633"/>
    <lineage>
        <taxon>Bacteria</taxon>
        <taxon>Bacillati</taxon>
        <taxon>Bacillota</taxon>
        <taxon>Bacilli</taxon>
        <taxon>Lactobacillales</taxon>
        <taxon>Lactobacillaceae</taxon>
        <taxon>Levilactobacillus</taxon>
    </lineage>
</organism>
<dbReference type="AlphaFoldDB" id="A0A921F0E1"/>
<dbReference type="SUPFAM" id="SSF46785">
    <property type="entry name" value="Winged helix' DNA-binding domain"/>
    <property type="match status" value="1"/>
</dbReference>
<accession>A0A921F0E1</accession>
<dbReference type="Gene3D" id="1.10.10.10">
    <property type="entry name" value="Winged helix-like DNA-binding domain superfamily/Winged helix DNA-binding domain"/>
    <property type="match status" value="1"/>
</dbReference>
<reference evidence="1" key="1">
    <citation type="journal article" date="2021" name="PeerJ">
        <title>Extensive microbial diversity within the chicken gut microbiome revealed by metagenomics and culture.</title>
        <authorList>
            <person name="Gilroy R."/>
            <person name="Ravi A."/>
            <person name="Getino M."/>
            <person name="Pursley I."/>
            <person name="Horton D.L."/>
            <person name="Alikhan N.F."/>
            <person name="Baker D."/>
            <person name="Gharbi K."/>
            <person name="Hall N."/>
            <person name="Watson M."/>
            <person name="Adriaenssens E.M."/>
            <person name="Foster-Nyarko E."/>
            <person name="Jarju S."/>
            <person name="Secka A."/>
            <person name="Antonio M."/>
            <person name="Oren A."/>
            <person name="Chaudhuri R.R."/>
            <person name="La Ragione R."/>
            <person name="Hildebrand F."/>
            <person name="Pallen M.J."/>
        </authorList>
    </citation>
    <scope>NUCLEOTIDE SEQUENCE</scope>
    <source>
        <strain evidence="1">CHK173-2145</strain>
    </source>
</reference>
<dbReference type="InterPro" id="IPR036388">
    <property type="entry name" value="WH-like_DNA-bd_sf"/>
</dbReference>
<protein>
    <submittedName>
        <fullName evidence="1">Transcriptional repressor</fullName>
    </submittedName>
</protein>
<dbReference type="EMBL" id="DYXN01000087">
    <property type="protein sequence ID" value="HJE87111.1"/>
    <property type="molecule type" value="Genomic_DNA"/>
</dbReference>
<dbReference type="InterPro" id="IPR002481">
    <property type="entry name" value="FUR"/>
</dbReference>
<sequence length="55" mass="6322">MANQQQLLKQALQTLKDHHVRVTPQRQIILTYLVTHHNHPSVDTIFNALASQLPN</sequence>